<feature type="region of interest" description="Disordered" evidence="1">
    <location>
        <begin position="1"/>
        <end position="81"/>
    </location>
</feature>
<accession>A0A8S1ATP8</accession>
<feature type="compositionally biased region" description="Polar residues" evidence="1">
    <location>
        <begin position="52"/>
        <end position="62"/>
    </location>
</feature>
<protein>
    <submittedName>
        <fullName evidence="2">Uncharacterized protein</fullName>
    </submittedName>
</protein>
<dbReference type="Proteomes" id="UP000494256">
    <property type="component" value="Unassembled WGS sequence"/>
</dbReference>
<reference evidence="2 3" key="1">
    <citation type="submission" date="2020-04" db="EMBL/GenBank/DDBJ databases">
        <authorList>
            <person name="Wallbank WR R."/>
            <person name="Pardo Diaz C."/>
            <person name="Kozak K."/>
            <person name="Martin S."/>
            <person name="Jiggins C."/>
            <person name="Moest M."/>
            <person name="Warren A I."/>
            <person name="Byers J.R.P. K."/>
            <person name="Montejo-Kovacevich G."/>
            <person name="Yen C E."/>
        </authorList>
    </citation>
    <scope>NUCLEOTIDE SEQUENCE [LARGE SCALE GENOMIC DNA]</scope>
</reference>
<feature type="compositionally biased region" description="Basic and acidic residues" evidence="1">
    <location>
        <begin position="1"/>
        <end position="14"/>
    </location>
</feature>
<organism evidence="2 3">
    <name type="scientific">Arctia plantaginis</name>
    <name type="common">Wood tiger moth</name>
    <name type="synonym">Phalaena plantaginis</name>
    <dbReference type="NCBI Taxonomy" id="874455"/>
    <lineage>
        <taxon>Eukaryota</taxon>
        <taxon>Metazoa</taxon>
        <taxon>Ecdysozoa</taxon>
        <taxon>Arthropoda</taxon>
        <taxon>Hexapoda</taxon>
        <taxon>Insecta</taxon>
        <taxon>Pterygota</taxon>
        <taxon>Neoptera</taxon>
        <taxon>Endopterygota</taxon>
        <taxon>Lepidoptera</taxon>
        <taxon>Glossata</taxon>
        <taxon>Ditrysia</taxon>
        <taxon>Noctuoidea</taxon>
        <taxon>Erebidae</taxon>
        <taxon>Arctiinae</taxon>
        <taxon>Arctia</taxon>
    </lineage>
</organism>
<feature type="compositionally biased region" description="Polar residues" evidence="1">
    <location>
        <begin position="15"/>
        <end position="30"/>
    </location>
</feature>
<gene>
    <name evidence="2" type="ORF">APLA_LOCUS12366</name>
</gene>
<comment type="caution">
    <text evidence="2">The sequence shown here is derived from an EMBL/GenBank/DDBJ whole genome shotgun (WGS) entry which is preliminary data.</text>
</comment>
<name>A0A8S1ATP8_ARCPL</name>
<sequence length="81" mass="8854">MGKSYSKTEDKDETISQNASEGSNTEVSSQEILIESAALAEEEKDVEDSDLGQPSISQTPKPLTSRRHPATDIAERLMTEN</sequence>
<feature type="compositionally biased region" description="Basic and acidic residues" evidence="1">
    <location>
        <begin position="69"/>
        <end position="81"/>
    </location>
</feature>
<evidence type="ECO:0000313" key="3">
    <source>
        <dbReference type="Proteomes" id="UP000494256"/>
    </source>
</evidence>
<feature type="compositionally biased region" description="Acidic residues" evidence="1">
    <location>
        <begin position="40"/>
        <end position="50"/>
    </location>
</feature>
<evidence type="ECO:0000256" key="1">
    <source>
        <dbReference type="SAM" id="MobiDB-lite"/>
    </source>
</evidence>
<dbReference type="EMBL" id="CADEBD010000339">
    <property type="protein sequence ID" value="CAB3248413.1"/>
    <property type="molecule type" value="Genomic_DNA"/>
</dbReference>
<evidence type="ECO:0000313" key="2">
    <source>
        <dbReference type="EMBL" id="CAB3248413.1"/>
    </source>
</evidence>
<dbReference type="OrthoDB" id="8123449at2759"/>
<dbReference type="AlphaFoldDB" id="A0A8S1ATP8"/>
<proteinExistence type="predicted"/>